<reference evidence="5" key="1">
    <citation type="submission" date="2021-02" db="EMBL/GenBank/DDBJ databases">
        <authorList>
            <person name="Dougan E. K."/>
            <person name="Rhodes N."/>
            <person name="Thang M."/>
            <person name="Chan C."/>
        </authorList>
    </citation>
    <scope>NUCLEOTIDE SEQUENCE</scope>
</reference>
<dbReference type="PROSITE" id="PS50082">
    <property type="entry name" value="WD_REPEATS_2"/>
    <property type="match status" value="1"/>
</dbReference>
<keyword evidence="6" id="KW-1185">Reference proteome</keyword>
<dbReference type="SUPFAM" id="SSF50978">
    <property type="entry name" value="WD40 repeat-like"/>
    <property type="match status" value="1"/>
</dbReference>
<feature type="compositionally biased region" description="Basic and acidic residues" evidence="3">
    <location>
        <begin position="26"/>
        <end position="37"/>
    </location>
</feature>
<dbReference type="GO" id="GO:0006623">
    <property type="term" value="P:protein targeting to vacuole"/>
    <property type="evidence" value="ECO:0007669"/>
    <property type="project" value="InterPro"/>
</dbReference>
<dbReference type="OrthoDB" id="410759at2759"/>
<dbReference type="Pfam" id="PF23556">
    <property type="entry name" value="TPR_Vps41"/>
    <property type="match status" value="1"/>
</dbReference>
<dbReference type="InterPro" id="IPR015943">
    <property type="entry name" value="WD40/YVTN_repeat-like_dom_sf"/>
</dbReference>
<dbReference type="Gene3D" id="2.130.10.10">
    <property type="entry name" value="YVTN repeat-like/Quinoprotein amine dehydrogenase"/>
    <property type="match status" value="1"/>
</dbReference>
<dbReference type="InterPro" id="IPR025941">
    <property type="entry name" value="Vps8_central_dom"/>
</dbReference>
<comment type="caution">
    <text evidence="5">The sequence shown here is derived from an EMBL/GenBank/DDBJ whole genome shotgun (WGS) entry which is preliminary data.</text>
</comment>
<protein>
    <submittedName>
        <fullName evidence="5">Vps8 protein</fullName>
    </submittedName>
</protein>
<evidence type="ECO:0000259" key="4">
    <source>
        <dbReference type="Pfam" id="PF12816"/>
    </source>
</evidence>
<feature type="repeat" description="WD" evidence="2">
    <location>
        <begin position="278"/>
        <end position="311"/>
    </location>
</feature>
<evidence type="ECO:0000256" key="2">
    <source>
        <dbReference type="PROSITE-ProRule" id="PRU00221"/>
    </source>
</evidence>
<evidence type="ECO:0000256" key="3">
    <source>
        <dbReference type="SAM" id="MobiDB-lite"/>
    </source>
</evidence>
<dbReference type="GO" id="GO:0034058">
    <property type="term" value="P:endosomal vesicle fusion"/>
    <property type="evidence" value="ECO:0007669"/>
    <property type="project" value="TreeGrafter"/>
</dbReference>
<keyword evidence="2" id="KW-0853">WD repeat</keyword>
<dbReference type="Pfam" id="PF23410">
    <property type="entry name" value="Beta-prop_VPS8"/>
    <property type="match status" value="1"/>
</dbReference>
<feature type="domain" description="Vacuolar protein sorting-associated protein 8 central" evidence="4">
    <location>
        <begin position="769"/>
        <end position="886"/>
    </location>
</feature>
<dbReference type="InterPro" id="IPR045111">
    <property type="entry name" value="Vps41/Vps8"/>
</dbReference>
<dbReference type="PANTHER" id="PTHR12616:SF8">
    <property type="entry name" value="VACUOLAR PROTEIN SORTING-ASSOCIATED PROTEIN 8 HOMOLOG"/>
    <property type="match status" value="1"/>
</dbReference>
<accession>A0A812PAH4</accession>
<evidence type="ECO:0000256" key="1">
    <source>
        <dbReference type="ARBA" id="ARBA00009422"/>
    </source>
</evidence>
<dbReference type="PANTHER" id="PTHR12616">
    <property type="entry name" value="VACUOLAR PROTEIN SORTING VPS41"/>
    <property type="match status" value="1"/>
</dbReference>
<dbReference type="InterPro" id="IPR036322">
    <property type="entry name" value="WD40_repeat_dom_sf"/>
</dbReference>
<dbReference type="InterPro" id="IPR001680">
    <property type="entry name" value="WD40_rpt"/>
</dbReference>
<dbReference type="Proteomes" id="UP000601435">
    <property type="component" value="Unassembled WGS sequence"/>
</dbReference>
<comment type="similarity">
    <text evidence="1">Belongs to the VPS8 family.</text>
</comment>
<dbReference type="GO" id="GO:0030897">
    <property type="term" value="C:HOPS complex"/>
    <property type="evidence" value="ECO:0007669"/>
    <property type="project" value="TreeGrafter"/>
</dbReference>
<dbReference type="Pfam" id="PF12816">
    <property type="entry name" value="TPR_Vps8"/>
    <property type="match status" value="1"/>
</dbReference>
<evidence type="ECO:0000313" key="6">
    <source>
        <dbReference type="Proteomes" id="UP000601435"/>
    </source>
</evidence>
<gene>
    <name evidence="5" type="primary">Vps8</name>
    <name evidence="5" type="ORF">SNEC2469_LOCUS8983</name>
</gene>
<dbReference type="EMBL" id="CAJNJA010014630">
    <property type="protein sequence ID" value="CAE7346690.1"/>
    <property type="molecule type" value="Genomic_DNA"/>
</dbReference>
<evidence type="ECO:0000313" key="5">
    <source>
        <dbReference type="EMBL" id="CAE7346690.1"/>
    </source>
</evidence>
<dbReference type="GO" id="GO:0005770">
    <property type="term" value="C:late endosome"/>
    <property type="evidence" value="ECO:0007669"/>
    <property type="project" value="TreeGrafter"/>
</dbReference>
<sequence>MSLSVDQLLAESSSDEEGPASSKDGALGDKPEAKKEGACTSRAPTLAEALAQADFSEDEDELGPPQQQRHPEAAARLGPEGSSRLGTVPSEGRVDDASDGSQAKTGQMVGLDELLAMDSETSSEGGKTHETQPRQLAATTEDGVAPPERQIADGTTDVSGQRDQMEEFLEAPFTWSSEHERSLLFAPGAAHGHSTDFNDLGPGEKVTVAQSAAEVRPPQLVEVKPSSELRRQLAQEIGLPTCVAASSKVVAVGTLRGSVALLDQRLQDLSPKPQVLTLGEETSAVTAAAFSQDGGSLLVGHKAGHVVLWDLAAPKIACMVQELHSSAVISLAFCRPSWQYALSADAKGCVYFVTFFTGTFGRLDFEKQLLIEQSSNIGVALRVLPLLQISTQTHPADARCLVGLCASNATVLLTLHPSAQVVQKMQYNAKDASWVPDAAWLRRESQEIAEPSQADSADPQLCVAYGQTIHLMRVMHVERDGKEEFQVSVVGRFSWGSPLRGLIAFTDSVLAILDASGRLSVVQLPDTAGLSTTPTSLSAVHTEDVTHWSLVFHTSQEGKDIRSHHNALAVFRGRARTLYVCGMKEVWCLQIARWGQHIESLVSRNDWSAALNVFLRLHRGFLPPLLDFPHQAALRQRAVELRTTQVIQSYLVNTLRPDADRSKVREICSTAVSVCVQAQLWPVLHKTVFECFKATGHMHVYCASLEPFILDARIPRAEMDSEVLSSILQSYTLPLQEEEVEAAKLAKDSQGGPCFVDCDHFPELFPVARRLQQLVLCVDVAKLDLNLAIRLFTQHRLWTALVHVYCVLGDYVTPLELLVGECAQLAKACTPARVCSEEAPLLQCRLVRKLFFFLHQCFELRPFPLDSKDVAVPPSAITDLLACIFKVPPDPSQKVPPMFQRLLRLSSLGLFRTLSLLFTSPSGSRAVHQGDWSGQEDSGLEGLFHLIRSSLDAVKENSPLSAHTQKEYLWFVARSVPRAKPQLSVEEVTQVVDHLLSWPLRGRRQRSEAEQLLIGVLATQDFDNSQLDAIIVKAMTDFLGLAAWLHERRGEFGKALDCRLQEPELREQIFEYIITKLDEVGAPLVEATLQRLQELVDVDKERCSLMLCEQFATADHALVLERLKQFPQMEMNYFEALFSRRFGLADRQAFFNEHVVHYIDLLCQHCPETVLPFILENEALPLRECLELCSRYGVTDASVHLLERTGDFAGVLQLVLNDCQDATEKLCVSFAGQGTDRSAVSKAVKRLLNGAEGPGHREAWYEGFPEAQKCMKIFQNAYELTSRNSNIMTEAQLEELWFGILGLTVRKQESLHGGCIGGFSERRRLALGLALQELASKAMSAVLAYLSLPRCLKWMCAEFGQSTLATWKGPLQSMLSGLGFQQGLLKAATAVAAQDVMRPFIALKVCGSRGALMAPRHDVGDVRIPLVSPAKALREHGRGPQ</sequence>
<organism evidence="5 6">
    <name type="scientific">Symbiodinium necroappetens</name>
    <dbReference type="NCBI Taxonomy" id="1628268"/>
    <lineage>
        <taxon>Eukaryota</taxon>
        <taxon>Sar</taxon>
        <taxon>Alveolata</taxon>
        <taxon>Dinophyceae</taxon>
        <taxon>Suessiales</taxon>
        <taxon>Symbiodiniaceae</taxon>
        <taxon>Symbiodinium</taxon>
    </lineage>
</organism>
<proteinExistence type="inferred from homology"/>
<name>A0A812PAH4_9DINO</name>
<feature type="region of interest" description="Disordered" evidence="3">
    <location>
        <begin position="1"/>
        <end position="160"/>
    </location>
</feature>
<dbReference type="SMART" id="SM00320">
    <property type="entry name" value="WD40"/>
    <property type="match status" value="2"/>
</dbReference>